<proteinExistence type="predicted"/>
<name>A0A5B6WSF7_9ROSI</name>
<dbReference type="AlphaFoldDB" id="A0A5B6WSF7"/>
<feature type="chain" id="PRO_5023138568" evidence="2">
    <location>
        <begin position="26"/>
        <end position="153"/>
    </location>
</feature>
<feature type="signal peptide" evidence="2">
    <location>
        <begin position="1"/>
        <end position="25"/>
    </location>
</feature>
<sequence length="153" mass="17191">MELIGGIFIAVFCFSFFALQTPCTSLQIQLQSSSEQVKGVELAPPTVQLPRKLRFAEEVALQGNVAQAQRSISSTKKLEDVSGHISNYYNTPLVRMGHAGKAKQKEEATVRGNRGRRQQWKEGGPDLSHYFTMDYSNVRRRRPIHNKSFPVAP</sequence>
<dbReference type="OrthoDB" id="894015at2759"/>
<feature type="region of interest" description="Disordered" evidence="1">
    <location>
        <begin position="101"/>
        <end position="126"/>
    </location>
</feature>
<accession>A0A5B6WSF7</accession>
<keyword evidence="4" id="KW-1185">Reference proteome</keyword>
<evidence type="ECO:0000313" key="3">
    <source>
        <dbReference type="EMBL" id="KAA3483827.1"/>
    </source>
</evidence>
<organism evidence="3 4">
    <name type="scientific">Gossypium australe</name>
    <dbReference type="NCBI Taxonomy" id="47621"/>
    <lineage>
        <taxon>Eukaryota</taxon>
        <taxon>Viridiplantae</taxon>
        <taxon>Streptophyta</taxon>
        <taxon>Embryophyta</taxon>
        <taxon>Tracheophyta</taxon>
        <taxon>Spermatophyta</taxon>
        <taxon>Magnoliopsida</taxon>
        <taxon>eudicotyledons</taxon>
        <taxon>Gunneridae</taxon>
        <taxon>Pentapetalae</taxon>
        <taxon>rosids</taxon>
        <taxon>malvids</taxon>
        <taxon>Malvales</taxon>
        <taxon>Malvaceae</taxon>
        <taxon>Malvoideae</taxon>
        <taxon>Gossypium</taxon>
    </lineage>
</organism>
<protein>
    <submittedName>
        <fullName evidence="3">Putative root meristem growth factor 8 isoform X2</fullName>
    </submittedName>
</protein>
<comment type="caution">
    <text evidence="3">The sequence shown here is derived from an EMBL/GenBank/DDBJ whole genome shotgun (WGS) entry which is preliminary data.</text>
</comment>
<gene>
    <name evidence="3" type="ORF">EPI10_005963</name>
</gene>
<dbReference type="EMBL" id="SMMG02000002">
    <property type="protein sequence ID" value="KAA3483827.1"/>
    <property type="molecule type" value="Genomic_DNA"/>
</dbReference>
<evidence type="ECO:0000256" key="2">
    <source>
        <dbReference type="SAM" id="SignalP"/>
    </source>
</evidence>
<evidence type="ECO:0000256" key="1">
    <source>
        <dbReference type="SAM" id="MobiDB-lite"/>
    </source>
</evidence>
<dbReference type="Proteomes" id="UP000325315">
    <property type="component" value="Unassembled WGS sequence"/>
</dbReference>
<keyword evidence="2" id="KW-0732">Signal</keyword>
<evidence type="ECO:0000313" key="4">
    <source>
        <dbReference type="Proteomes" id="UP000325315"/>
    </source>
</evidence>
<reference evidence="4" key="1">
    <citation type="journal article" date="2019" name="Plant Biotechnol. J.">
        <title>Genome sequencing of the Australian wild diploid species Gossypium australe highlights disease resistance and delayed gland morphogenesis.</title>
        <authorList>
            <person name="Cai Y."/>
            <person name="Cai X."/>
            <person name="Wang Q."/>
            <person name="Wang P."/>
            <person name="Zhang Y."/>
            <person name="Cai C."/>
            <person name="Xu Y."/>
            <person name="Wang K."/>
            <person name="Zhou Z."/>
            <person name="Wang C."/>
            <person name="Geng S."/>
            <person name="Li B."/>
            <person name="Dong Q."/>
            <person name="Hou Y."/>
            <person name="Wang H."/>
            <person name="Ai P."/>
            <person name="Liu Z."/>
            <person name="Yi F."/>
            <person name="Sun M."/>
            <person name="An G."/>
            <person name="Cheng J."/>
            <person name="Zhang Y."/>
            <person name="Shi Q."/>
            <person name="Xie Y."/>
            <person name="Shi X."/>
            <person name="Chang Y."/>
            <person name="Huang F."/>
            <person name="Chen Y."/>
            <person name="Hong S."/>
            <person name="Mi L."/>
            <person name="Sun Q."/>
            <person name="Zhang L."/>
            <person name="Zhou B."/>
            <person name="Peng R."/>
            <person name="Zhang X."/>
            <person name="Liu F."/>
        </authorList>
    </citation>
    <scope>NUCLEOTIDE SEQUENCE [LARGE SCALE GENOMIC DNA]</scope>
    <source>
        <strain evidence="4">cv. PA1801</strain>
    </source>
</reference>